<dbReference type="InterPro" id="IPR049052">
    <property type="entry name" value="nSTAND1"/>
</dbReference>
<dbReference type="KEGG" id="als:DJ013_00360"/>
<dbReference type="Gene3D" id="3.30.420.40">
    <property type="match status" value="1"/>
</dbReference>
<reference evidence="2 3" key="1">
    <citation type="submission" date="2018-05" db="EMBL/GenBank/DDBJ databases">
        <title>Complete genome sequence of Arcticibacterium luteifluviistationis SM1504T, a cytophagaceae bacterium isolated from Arctic surface seawater.</title>
        <authorList>
            <person name="Li Y."/>
            <person name="Qin Q.-L."/>
        </authorList>
    </citation>
    <scope>NUCLEOTIDE SEQUENCE [LARGE SCALE GENOMIC DNA]</scope>
    <source>
        <strain evidence="2 3">SM1504</strain>
    </source>
</reference>
<dbReference type="SMART" id="SM00842">
    <property type="entry name" value="FtsA"/>
    <property type="match status" value="1"/>
</dbReference>
<evidence type="ECO:0000259" key="1">
    <source>
        <dbReference type="SMART" id="SM00842"/>
    </source>
</evidence>
<dbReference type="Proteomes" id="UP000249873">
    <property type="component" value="Chromosome"/>
</dbReference>
<feature type="domain" description="SHS2" evidence="1">
    <location>
        <begin position="380"/>
        <end position="576"/>
    </location>
</feature>
<evidence type="ECO:0000313" key="3">
    <source>
        <dbReference type="Proteomes" id="UP000249873"/>
    </source>
</evidence>
<dbReference type="InterPro" id="IPR050696">
    <property type="entry name" value="FtsA/MreB"/>
</dbReference>
<name>A0A2Z4G6F1_9BACT</name>
<dbReference type="EMBL" id="CP029480">
    <property type="protein sequence ID" value="AWV96724.1"/>
    <property type="molecule type" value="Genomic_DNA"/>
</dbReference>
<sequence length="804" mass="91857">MQKRYPFKYLDSYKSEDNDIFFGRESELERLYEMVFQADILLIYGASGSGKTSLIQCGLASKFGKHDWLPISIRRGNDINDSVEKALYALRGGKNEGLDWLEQDWSITELDSIHYKNESNLAKCFRAIYRKYFKPIYLVFDQFEELYTFGNTTEQYKFIETIKEILGLEQPVKVIICIQEEFLGLLDYFEKSIPELFQKKLRVEPLRLSKIRTILLGITSMDNGLIKLEAGFESAIAEMIFEKTKISNNSTEIDPRLLQVFFDKLYLSITGDLERRSDAELTRVKLMNMSSFHDVRKGFFKDRIEQIAQRLEKSPEDISATMNEMVDNGILDFTKNKEFYEIARNPLREQIAFSEKEENKSKKIENIRRNDFGKEETVYSIGLDIGNYKICAVAGRKDENGLITILDYSEEESFENKLNVIQAASRVLEELANKAGLDIGSVNCNISNGLMSLKQHKEEYSNGGNKFTISKSILMDLMKSANLNVPKASKEECLHVMPTDFFIDGVRINKYPEGATGNKLICHFNCVTIPETKLYVHYDVLNNLQYNVLGKKRTSYPNQVNVANMVYSSIADATAVLSMEDKKNGILLINLGAQFTEITVYKEFGLRYTHVLDFGTRAIIKDLISAFNITELRAEEVLRTCCDRSSKEIEINEVLELADKDGQVAKQLLLRSVVVVIECRIKEIVSIIASKAIESGYARVLGNGVMLSGAMAKLHLVKSIIEKSFNPLQVRITDSTLHIDNNRFLELSQPKYSTAIGLMLSSLKSLDERVPFTLDYKAKRKALFPNRFSSFLNSPDDSEYREWA</sequence>
<evidence type="ECO:0000313" key="2">
    <source>
        <dbReference type="EMBL" id="AWV96724.1"/>
    </source>
</evidence>
<dbReference type="RefSeq" id="WP_111369826.1">
    <property type="nucleotide sequence ID" value="NZ_CP029480.1"/>
</dbReference>
<dbReference type="InterPro" id="IPR003494">
    <property type="entry name" value="SHS2_FtsA"/>
</dbReference>
<dbReference type="SUPFAM" id="SSF53067">
    <property type="entry name" value="Actin-like ATPase domain"/>
    <property type="match status" value="2"/>
</dbReference>
<dbReference type="PANTHER" id="PTHR32432:SF4">
    <property type="entry name" value="CELL DIVISION PROTEIN FTSA"/>
    <property type="match status" value="1"/>
</dbReference>
<dbReference type="Pfam" id="PF14450">
    <property type="entry name" value="FtsA"/>
    <property type="match status" value="1"/>
</dbReference>
<dbReference type="AlphaFoldDB" id="A0A2Z4G6F1"/>
<dbReference type="GO" id="GO:0009898">
    <property type="term" value="C:cytoplasmic side of plasma membrane"/>
    <property type="evidence" value="ECO:0007669"/>
    <property type="project" value="TreeGrafter"/>
</dbReference>
<dbReference type="OrthoDB" id="9768127at2"/>
<gene>
    <name evidence="2" type="ORF">DJ013_00360</name>
</gene>
<organism evidence="2 3">
    <name type="scientific">Arcticibacterium luteifluviistationis</name>
    <dbReference type="NCBI Taxonomy" id="1784714"/>
    <lineage>
        <taxon>Bacteria</taxon>
        <taxon>Pseudomonadati</taxon>
        <taxon>Bacteroidota</taxon>
        <taxon>Cytophagia</taxon>
        <taxon>Cytophagales</taxon>
        <taxon>Leadbetterellaceae</taxon>
        <taxon>Arcticibacterium</taxon>
    </lineage>
</organism>
<keyword evidence="3" id="KW-1185">Reference proteome</keyword>
<dbReference type="Pfam" id="PF02491">
    <property type="entry name" value="SHS2_FTSA"/>
    <property type="match status" value="1"/>
</dbReference>
<dbReference type="GO" id="GO:0051301">
    <property type="term" value="P:cell division"/>
    <property type="evidence" value="ECO:0007669"/>
    <property type="project" value="InterPro"/>
</dbReference>
<dbReference type="Gene3D" id="3.40.50.300">
    <property type="entry name" value="P-loop containing nucleotide triphosphate hydrolases"/>
    <property type="match status" value="1"/>
</dbReference>
<dbReference type="GO" id="GO:0032153">
    <property type="term" value="C:cell division site"/>
    <property type="evidence" value="ECO:0007669"/>
    <property type="project" value="TreeGrafter"/>
</dbReference>
<proteinExistence type="predicted"/>
<dbReference type="InterPro" id="IPR027417">
    <property type="entry name" value="P-loop_NTPase"/>
</dbReference>
<protein>
    <recommendedName>
        <fullName evidence="1">SHS2 domain-containing protein</fullName>
    </recommendedName>
</protein>
<dbReference type="InterPro" id="IPR043129">
    <property type="entry name" value="ATPase_NBD"/>
</dbReference>
<dbReference type="Pfam" id="PF20703">
    <property type="entry name" value="nSTAND1"/>
    <property type="match status" value="1"/>
</dbReference>
<dbReference type="PANTHER" id="PTHR32432">
    <property type="entry name" value="CELL DIVISION PROTEIN FTSA-RELATED"/>
    <property type="match status" value="1"/>
</dbReference>
<accession>A0A2Z4G6F1</accession>
<dbReference type="SUPFAM" id="SSF52540">
    <property type="entry name" value="P-loop containing nucleoside triphosphate hydrolases"/>
    <property type="match status" value="1"/>
</dbReference>